<comment type="similarity">
    <text evidence="1">Belongs to the bacterial solute-binding protein 5 family.</text>
</comment>
<reference evidence="6 7" key="1">
    <citation type="submission" date="2018-09" db="EMBL/GenBank/DDBJ databases">
        <authorList>
            <person name="Zhu H."/>
        </authorList>
    </citation>
    <scope>NUCLEOTIDE SEQUENCE [LARGE SCALE GENOMIC DNA]</scope>
    <source>
        <strain evidence="6 7">K2S05-167</strain>
    </source>
</reference>
<evidence type="ECO:0000256" key="1">
    <source>
        <dbReference type="ARBA" id="ARBA00005695"/>
    </source>
</evidence>
<dbReference type="Pfam" id="PF00496">
    <property type="entry name" value="SBP_bac_5"/>
    <property type="match status" value="1"/>
</dbReference>
<sequence length="578" mass="64282">MRKLTFLTLGLLLLGAPALAAKTVGANLKSVGIVPGKPGGTYTLPLGDNPSTFNYYGAIDNNTYTVLNNVLESLVEYNLATYKLEPGLAESWTTSKDGKVWTFKLRKDVKWHDGQPFNADDVVFTYNNIILNPGVRANQIPNLTFGGQPVKVEKVDNSTVRMTLNQAAGAFLQPLRTFIFPQHVFAKVDPLKNPENFMKMWSTDKASEVVGTGPFKFGGYVTGQKVTLLKNPLYYKVDTKGTKLPYLDRLEYLIVRDPQAQVSQFVAGNLDEVNINGAQFPDLKQKEVAGAPFKIQRSKALFGSPPHWSFNFDVKDPALAKVFRDLRFRQAMQSAVNRPRVINDIYNTIAMLPGHGVSPVSEFYVNTTRALGKYDLKAAAAKLDAMGLKDTDKDGFRNLPGGKNLEFDVTYGTDSTIYPPLITILQNDLKSIGVKINPKGILVANLLSTGMSSSFESMILAFGDQPDPQLRREIWQPGQALHYWHLSTRDKDGKPVFSAMQPWEKRIYDIFDQGATVTDPIKRKALYGEWQALFSKNLPVIMIAKADNLAAVSNKVGNFVYNLGPIPTYNTHTFIYMK</sequence>
<dbReference type="InterPro" id="IPR023765">
    <property type="entry name" value="SBP_5_CS"/>
</dbReference>
<dbReference type="Gene3D" id="3.40.190.10">
    <property type="entry name" value="Periplasmic binding protein-like II"/>
    <property type="match status" value="1"/>
</dbReference>
<dbReference type="GO" id="GO:0015833">
    <property type="term" value="P:peptide transport"/>
    <property type="evidence" value="ECO:0007669"/>
    <property type="project" value="TreeGrafter"/>
</dbReference>
<keyword evidence="7" id="KW-1185">Reference proteome</keyword>
<dbReference type="PIRSF" id="PIRSF002741">
    <property type="entry name" value="MppA"/>
    <property type="match status" value="1"/>
</dbReference>
<evidence type="ECO:0000259" key="5">
    <source>
        <dbReference type="Pfam" id="PF00496"/>
    </source>
</evidence>
<organism evidence="6 7">
    <name type="scientific">Deinococcus cavernae</name>
    <dbReference type="NCBI Taxonomy" id="2320857"/>
    <lineage>
        <taxon>Bacteria</taxon>
        <taxon>Thermotogati</taxon>
        <taxon>Deinococcota</taxon>
        <taxon>Deinococci</taxon>
        <taxon>Deinococcales</taxon>
        <taxon>Deinococcaceae</taxon>
        <taxon>Deinococcus</taxon>
    </lineage>
</organism>
<dbReference type="InterPro" id="IPR039424">
    <property type="entry name" value="SBP_5"/>
</dbReference>
<dbReference type="GO" id="GO:0043190">
    <property type="term" value="C:ATP-binding cassette (ABC) transporter complex"/>
    <property type="evidence" value="ECO:0007669"/>
    <property type="project" value="InterPro"/>
</dbReference>
<feature type="chain" id="PRO_5019264615" evidence="4">
    <location>
        <begin position="21"/>
        <end position="578"/>
    </location>
</feature>
<dbReference type="PANTHER" id="PTHR30290">
    <property type="entry name" value="PERIPLASMIC BINDING COMPONENT OF ABC TRANSPORTER"/>
    <property type="match status" value="1"/>
</dbReference>
<dbReference type="GO" id="GO:1904680">
    <property type="term" value="F:peptide transmembrane transporter activity"/>
    <property type="evidence" value="ECO:0007669"/>
    <property type="project" value="TreeGrafter"/>
</dbReference>
<dbReference type="CDD" id="cd08500">
    <property type="entry name" value="PBP2_NikA_DppA_OppA_like_4"/>
    <property type="match status" value="1"/>
</dbReference>
<evidence type="ECO:0000313" key="6">
    <source>
        <dbReference type="EMBL" id="RJF69052.1"/>
    </source>
</evidence>
<dbReference type="GO" id="GO:0042597">
    <property type="term" value="C:periplasmic space"/>
    <property type="evidence" value="ECO:0007669"/>
    <property type="project" value="UniProtKB-ARBA"/>
</dbReference>
<keyword evidence="3 4" id="KW-0732">Signal</keyword>
<evidence type="ECO:0000256" key="3">
    <source>
        <dbReference type="ARBA" id="ARBA00022729"/>
    </source>
</evidence>
<dbReference type="PANTHER" id="PTHR30290:SF9">
    <property type="entry name" value="OLIGOPEPTIDE-BINDING PROTEIN APPA"/>
    <property type="match status" value="1"/>
</dbReference>
<dbReference type="EMBL" id="QYUJ01000030">
    <property type="protein sequence ID" value="RJF69052.1"/>
    <property type="molecule type" value="Genomic_DNA"/>
</dbReference>
<dbReference type="Gene3D" id="3.10.105.10">
    <property type="entry name" value="Dipeptide-binding Protein, Domain 3"/>
    <property type="match status" value="1"/>
</dbReference>
<keyword evidence="2" id="KW-0813">Transport</keyword>
<accession>A0A418V010</accession>
<evidence type="ECO:0000313" key="7">
    <source>
        <dbReference type="Proteomes" id="UP000286287"/>
    </source>
</evidence>
<protein>
    <submittedName>
        <fullName evidence="6">ABC transporter substrate-binding protein</fullName>
    </submittedName>
</protein>
<proteinExistence type="inferred from homology"/>
<dbReference type="InterPro" id="IPR030678">
    <property type="entry name" value="Peptide/Ni-bd"/>
</dbReference>
<feature type="domain" description="Solute-binding protein family 5" evidence="5">
    <location>
        <begin position="83"/>
        <end position="460"/>
    </location>
</feature>
<evidence type="ECO:0000256" key="4">
    <source>
        <dbReference type="SAM" id="SignalP"/>
    </source>
</evidence>
<dbReference type="InterPro" id="IPR000914">
    <property type="entry name" value="SBP_5_dom"/>
</dbReference>
<dbReference type="SUPFAM" id="SSF53850">
    <property type="entry name" value="Periplasmic binding protein-like II"/>
    <property type="match status" value="1"/>
</dbReference>
<dbReference type="PROSITE" id="PS01040">
    <property type="entry name" value="SBP_BACTERIAL_5"/>
    <property type="match status" value="1"/>
</dbReference>
<dbReference type="RefSeq" id="WP_119766915.1">
    <property type="nucleotide sequence ID" value="NZ_QYUJ01000030.1"/>
</dbReference>
<gene>
    <name evidence="6" type="ORF">D3875_22265</name>
</gene>
<comment type="caution">
    <text evidence="6">The sequence shown here is derived from an EMBL/GenBank/DDBJ whole genome shotgun (WGS) entry which is preliminary data.</text>
</comment>
<dbReference type="AlphaFoldDB" id="A0A418V010"/>
<name>A0A418V010_9DEIO</name>
<dbReference type="OrthoDB" id="9796817at2"/>
<dbReference type="Proteomes" id="UP000286287">
    <property type="component" value="Unassembled WGS sequence"/>
</dbReference>
<evidence type="ECO:0000256" key="2">
    <source>
        <dbReference type="ARBA" id="ARBA00022448"/>
    </source>
</evidence>
<feature type="signal peptide" evidence="4">
    <location>
        <begin position="1"/>
        <end position="20"/>
    </location>
</feature>